<dbReference type="Gene3D" id="3.50.50.60">
    <property type="entry name" value="FAD/NAD(P)-binding domain"/>
    <property type="match status" value="2"/>
</dbReference>
<organism evidence="7 8">
    <name type="scientific">Gellertiella hungarica</name>
    <dbReference type="NCBI Taxonomy" id="1572859"/>
    <lineage>
        <taxon>Bacteria</taxon>
        <taxon>Pseudomonadati</taxon>
        <taxon>Pseudomonadota</taxon>
        <taxon>Alphaproteobacteria</taxon>
        <taxon>Hyphomicrobiales</taxon>
        <taxon>Rhizobiaceae</taxon>
        <taxon>Gellertiella</taxon>
    </lineage>
</organism>
<name>A0A7W6NLS4_9HYPH</name>
<accession>A0A7W6NLS4</accession>
<dbReference type="Gene3D" id="3.30.390.30">
    <property type="match status" value="1"/>
</dbReference>
<comment type="caution">
    <text evidence="7">The sequence shown here is derived from an EMBL/GenBank/DDBJ whole genome shotgun (WGS) entry which is preliminary data.</text>
</comment>
<dbReference type="GO" id="GO:0008860">
    <property type="term" value="F:ferredoxin-NAD+ reductase activity"/>
    <property type="evidence" value="ECO:0007669"/>
    <property type="project" value="UniProtKB-EC"/>
</dbReference>
<keyword evidence="3" id="KW-0274">FAD</keyword>
<keyword evidence="7" id="KW-0223">Dioxygenase</keyword>
<dbReference type="PRINTS" id="PR00368">
    <property type="entry name" value="FADPNR"/>
</dbReference>
<dbReference type="InterPro" id="IPR050446">
    <property type="entry name" value="FAD-oxidoreductase/Apoptosis"/>
</dbReference>
<dbReference type="Pfam" id="PF07992">
    <property type="entry name" value="Pyr_redox_2"/>
    <property type="match status" value="1"/>
</dbReference>
<feature type="domain" description="Reductase C-terminal" evidence="6">
    <location>
        <begin position="320"/>
        <end position="404"/>
    </location>
</feature>
<dbReference type="InterPro" id="IPR028202">
    <property type="entry name" value="Reductase_C"/>
</dbReference>
<dbReference type="InterPro" id="IPR036188">
    <property type="entry name" value="FAD/NAD-bd_sf"/>
</dbReference>
<evidence type="ECO:0000313" key="7">
    <source>
        <dbReference type="EMBL" id="MBB4065647.1"/>
    </source>
</evidence>
<dbReference type="SUPFAM" id="SSF51905">
    <property type="entry name" value="FAD/NAD(P)-binding domain"/>
    <property type="match status" value="2"/>
</dbReference>
<evidence type="ECO:0000313" key="8">
    <source>
        <dbReference type="Proteomes" id="UP000528286"/>
    </source>
</evidence>
<dbReference type="AlphaFoldDB" id="A0A7W6NLS4"/>
<dbReference type="GO" id="GO:0005737">
    <property type="term" value="C:cytoplasm"/>
    <property type="evidence" value="ECO:0007669"/>
    <property type="project" value="TreeGrafter"/>
</dbReference>
<feature type="domain" description="FAD/NAD(P)-binding" evidence="5">
    <location>
        <begin position="4"/>
        <end position="301"/>
    </location>
</feature>
<dbReference type="PANTHER" id="PTHR43557:SF2">
    <property type="entry name" value="RIESKE DOMAIN-CONTAINING PROTEIN-RELATED"/>
    <property type="match status" value="1"/>
</dbReference>
<dbReference type="PRINTS" id="PR00411">
    <property type="entry name" value="PNDRDTASEI"/>
</dbReference>
<sequence>MAGRLVIVGAGQAAFAMAAKLRALKDERPILILGEEPVLPYQRPPLSKKYLLGEMEFDRLLFRPEAWYAENAVEIRLGVTVTRIDRAAKTVVLESGEAISYETLALVTGATPRRLPASAGGDLAGIYTMRSKADADRLAGEMQAGRRLLVIGGGYIGLEAAAVARKLGLEVTVIEMAPRILQRVAAPETARTMREIHEAEGVTIRENTGLRTLVGTDGHVSGAELSDGTVIPVDIVIAGIGVTANDRLAAEAGLETANGIVVDAFARTADPAIYAAGDCTVLPWKGQRIRLESVQNAIDQAEAAAAAMAGGSEPYEARPWFWSDQYEVKLQIAGFNLGYDETLVRPGLKPDSSSVWYFREGRLIACDAINDARAYVVAKRMIELGITPDKSLVRDPEADLKALLKA</sequence>
<dbReference type="GO" id="GO:0016651">
    <property type="term" value="F:oxidoreductase activity, acting on NAD(P)H"/>
    <property type="evidence" value="ECO:0007669"/>
    <property type="project" value="TreeGrafter"/>
</dbReference>
<dbReference type="EMBL" id="JACIEZ010000005">
    <property type="protein sequence ID" value="MBB4065647.1"/>
    <property type="molecule type" value="Genomic_DNA"/>
</dbReference>
<dbReference type="Proteomes" id="UP000528286">
    <property type="component" value="Unassembled WGS sequence"/>
</dbReference>
<gene>
    <name evidence="7" type="ORF">GGR23_002854</name>
</gene>
<reference evidence="7 8" key="1">
    <citation type="submission" date="2020-08" db="EMBL/GenBank/DDBJ databases">
        <title>Genomic Encyclopedia of Type Strains, Phase IV (KMG-IV): sequencing the most valuable type-strain genomes for metagenomic binning, comparative biology and taxonomic classification.</title>
        <authorList>
            <person name="Goeker M."/>
        </authorList>
    </citation>
    <scope>NUCLEOTIDE SEQUENCE [LARGE SCALE GENOMIC DNA]</scope>
    <source>
        <strain evidence="7 8">DSM 29853</strain>
    </source>
</reference>
<evidence type="ECO:0000256" key="1">
    <source>
        <dbReference type="ARBA" id="ARBA00001974"/>
    </source>
</evidence>
<keyword evidence="2" id="KW-0285">Flavoprotein</keyword>
<evidence type="ECO:0000256" key="3">
    <source>
        <dbReference type="ARBA" id="ARBA00022827"/>
    </source>
</evidence>
<keyword evidence="8" id="KW-1185">Reference proteome</keyword>
<protein>
    <submittedName>
        <fullName evidence="7">3-phenylpropionate/trans-cinnamate dioxygenase ferredoxin reductase subunit</fullName>
        <ecNumber evidence="7">1.18.1.3</ecNumber>
    </submittedName>
</protein>
<comment type="cofactor">
    <cofactor evidence="1">
        <name>FAD</name>
        <dbReference type="ChEBI" id="CHEBI:57692"/>
    </cofactor>
</comment>
<dbReference type="GO" id="GO:0051213">
    <property type="term" value="F:dioxygenase activity"/>
    <property type="evidence" value="ECO:0007669"/>
    <property type="project" value="UniProtKB-KW"/>
</dbReference>
<dbReference type="PANTHER" id="PTHR43557">
    <property type="entry name" value="APOPTOSIS-INDUCING FACTOR 1"/>
    <property type="match status" value="1"/>
</dbReference>
<dbReference type="InterPro" id="IPR023753">
    <property type="entry name" value="FAD/NAD-binding_dom"/>
</dbReference>
<dbReference type="InterPro" id="IPR016156">
    <property type="entry name" value="FAD/NAD-linked_Rdtase_dimer_sf"/>
</dbReference>
<dbReference type="Pfam" id="PF14759">
    <property type="entry name" value="Reductase_C"/>
    <property type="match status" value="1"/>
</dbReference>
<evidence type="ECO:0000256" key="4">
    <source>
        <dbReference type="ARBA" id="ARBA00023002"/>
    </source>
</evidence>
<dbReference type="SUPFAM" id="SSF55424">
    <property type="entry name" value="FAD/NAD-linked reductases, dimerisation (C-terminal) domain"/>
    <property type="match status" value="1"/>
</dbReference>
<evidence type="ECO:0000259" key="6">
    <source>
        <dbReference type="Pfam" id="PF14759"/>
    </source>
</evidence>
<dbReference type="RefSeq" id="WP_343066685.1">
    <property type="nucleotide sequence ID" value="NZ_JACIEZ010000005.1"/>
</dbReference>
<keyword evidence="4 7" id="KW-0560">Oxidoreductase</keyword>
<evidence type="ECO:0000259" key="5">
    <source>
        <dbReference type="Pfam" id="PF07992"/>
    </source>
</evidence>
<evidence type="ECO:0000256" key="2">
    <source>
        <dbReference type="ARBA" id="ARBA00022630"/>
    </source>
</evidence>
<proteinExistence type="predicted"/>
<dbReference type="EC" id="1.18.1.3" evidence="7"/>